<protein>
    <submittedName>
        <fullName evidence="1">Response regulator receiver protein</fullName>
    </submittedName>
</protein>
<dbReference type="InterPro" id="IPR016032">
    <property type="entry name" value="Sig_transdc_resp-reg_C-effctor"/>
</dbReference>
<dbReference type="STRING" id="479433.Caci_4211"/>
<name>C7QI30_CATAD</name>
<dbReference type="KEGG" id="cai:Caci_4211"/>
<dbReference type="eggNOG" id="COG2771">
    <property type="taxonomic scope" value="Bacteria"/>
</dbReference>
<dbReference type="RefSeq" id="WP_015792804.1">
    <property type="nucleotide sequence ID" value="NC_013131.1"/>
</dbReference>
<dbReference type="InParanoid" id="C7QI30"/>
<evidence type="ECO:0000313" key="2">
    <source>
        <dbReference type="Proteomes" id="UP000000851"/>
    </source>
</evidence>
<proteinExistence type="predicted"/>
<dbReference type="InterPro" id="IPR036388">
    <property type="entry name" value="WH-like_DNA-bd_sf"/>
</dbReference>
<evidence type="ECO:0000313" key="1">
    <source>
        <dbReference type="EMBL" id="ACU73075.1"/>
    </source>
</evidence>
<dbReference type="EMBL" id="CP001700">
    <property type="protein sequence ID" value="ACU73075.1"/>
    <property type="molecule type" value="Genomic_DNA"/>
</dbReference>
<keyword evidence="2" id="KW-1185">Reference proteome</keyword>
<dbReference type="GO" id="GO:0003677">
    <property type="term" value="F:DNA binding"/>
    <property type="evidence" value="ECO:0007669"/>
    <property type="project" value="InterPro"/>
</dbReference>
<accession>C7QI30</accession>
<sequence>MTTSTVTEQLISLAEQARHWQDTLVRATAEIAALTTPPRGDATEPDTAGVRTALATLAGTAGQTAWLRSGTPVPHRDGDVVAEALLRPGDRVRALLSVAEPQDAVGSAAPCWANSKAEIHAVGCAPSASALPETLPAYDLVLADRRVAMVISAEADGSLRAYTVIEPVVAILGTVWDAMWARSLPLASALRMDVVARDDVKAAILGYLEAGAKDEVIARALGMSLRTCRRHIAELLAAAGSVSRYQAASRFARAGLCSVQ</sequence>
<gene>
    <name evidence="1" type="ordered locus">Caci_4211</name>
</gene>
<dbReference type="AlphaFoldDB" id="C7QI30"/>
<organism evidence="1 2">
    <name type="scientific">Catenulispora acidiphila (strain DSM 44928 / JCM 14897 / NBRC 102108 / NRRL B-24433 / ID139908)</name>
    <dbReference type="NCBI Taxonomy" id="479433"/>
    <lineage>
        <taxon>Bacteria</taxon>
        <taxon>Bacillati</taxon>
        <taxon>Actinomycetota</taxon>
        <taxon>Actinomycetes</taxon>
        <taxon>Catenulisporales</taxon>
        <taxon>Catenulisporaceae</taxon>
        <taxon>Catenulispora</taxon>
    </lineage>
</organism>
<dbReference type="GO" id="GO:0006355">
    <property type="term" value="P:regulation of DNA-templated transcription"/>
    <property type="evidence" value="ECO:0007669"/>
    <property type="project" value="InterPro"/>
</dbReference>
<dbReference type="Gene3D" id="1.10.10.10">
    <property type="entry name" value="Winged helix-like DNA-binding domain superfamily/Winged helix DNA-binding domain"/>
    <property type="match status" value="1"/>
</dbReference>
<dbReference type="SUPFAM" id="SSF46894">
    <property type="entry name" value="C-terminal effector domain of the bipartite response regulators"/>
    <property type="match status" value="1"/>
</dbReference>
<reference evidence="1 2" key="1">
    <citation type="journal article" date="2009" name="Stand. Genomic Sci.">
        <title>Complete genome sequence of Catenulispora acidiphila type strain (ID 139908).</title>
        <authorList>
            <person name="Copeland A."/>
            <person name="Lapidus A."/>
            <person name="Glavina Del Rio T."/>
            <person name="Nolan M."/>
            <person name="Lucas S."/>
            <person name="Chen F."/>
            <person name="Tice H."/>
            <person name="Cheng J.F."/>
            <person name="Bruce D."/>
            <person name="Goodwin L."/>
            <person name="Pitluck S."/>
            <person name="Mikhailova N."/>
            <person name="Pati A."/>
            <person name="Ivanova N."/>
            <person name="Mavromatis K."/>
            <person name="Chen A."/>
            <person name="Palaniappan K."/>
            <person name="Chain P."/>
            <person name="Land M."/>
            <person name="Hauser L."/>
            <person name="Chang Y.J."/>
            <person name="Jeffries C.D."/>
            <person name="Chertkov O."/>
            <person name="Brettin T."/>
            <person name="Detter J.C."/>
            <person name="Han C."/>
            <person name="Ali Z."/>
            <person name="Tindall B.J."/>
            <person name="Goker M."/>
            <person name="Bristow J."/>
            <person name="Eisen J.A."/>
            <person name="Markowitz V."/>
            <person name="Hugenholtz P."/>
            <person name="Kyrpides N.C."/>
            <person name="Klenk H.P."/>
        </authorList>
    </citation>
    <scope>NUCLEOTIDE SEQUENCE [LARGE SCALE GENOMIC DNA]</scope>
    <source>
        <strain evidence="2">DSM 44928 / JCM 14897 / NBRC 102108 / NRRL B-24433 / ID139908</strain>
    </source>
</reference>
<dbReference type="Proteomes" id="UP000000851">
    <property type="component" value="Chromosome"/>
</dbReference>
<dbReference type="OrthoDB" id="4266042at2"/>
<dbReference type="HOGENOM" id="CLU_1068294_0_0_11"/>